<organism evidence="4 5">
    <name type="scientific">Nocardioides cavernae</name>
    <dbReference type="NCBI Taxonomy" id="1921566"/>
    <lineage>
        <taxon>Bacteria</taxon>
        <taxon>Bacillati</taxon>
        <taxon>Actinomycetota</taxon>
        <taxon>Actinomycetes</taxon>
        <taxon>Propionibacteriales</taxon>
        <taxon>Nocardioidaceae</taxon>
        <taxon>Nocardioides</taxon>
    </lineage>
</organism>
<dbReference type="InterPro" id="IPR050832">
    <property type="entry name" value="Bact_Acetyltransf"/>
</dbReference>
<reference evidence="4 5" key="1">
    <citation type="submission" date="2020-09" db="EMBL/GenBank/DDBJ databases">
        <title>novel species in genus Nocardioides.</title>
        <authorList>
            <person name="Zhang G."/>
        </authorList>
    </citation>
    <scope>NUCLEOTIDE SEQUENCE [LARGE SCALE GENOMIC DNA]</scope>
    <source>
        <strain evidence="4 5">KCTC 39551</strain>
    </source>
</reference>
<keyword evidence="1" id="KW-0808">Transferase</keyword>
<dbReference type="CDD" id="cd04301">
    <property type="entry name" value="NAT_SF"/>
    <property type="match status" value="1"/>
</dbReference>
<dbReference type="Pfam" id="PF13527">
    <property type="entry name" value="Acetyltransf_9"/>
    <property type="match status" value="1"/>
</dbReference>
<evidence type="ECO:0000313" key="5">
    <source>
        <dbReference type="Proteomes" id="UP000618818"/>
    </source>
</evidence>
<evidence type="ECO:0000256" key="2">
    <source>
        <dbReference type="ARBA" id="ARBA00023315"/>
    </source>
</evidence>
<dbReference type="EMBL" id="JACXYZ010000002">
    <property type="protein sequence ID" value="MBD3925847.1"/>
    <property type="molecule type" value="Genomic_DNA"/>
</dbReference>
<feature type="domain" description="N-acetyltransferase" evidence="3">
    <location>
        <begin position="1"/>
        <end position="143"/>
    </location>
</feature>
<keyword evidence="5" id="KW-1185">Reference proteome</keyword>
<gene>
    <name evidence="4" type="ORF">IEZ26_14535</name>
</gene>
<accession>A0ABR8NCI3</accession>
<comment type="caution">
    <text evidence="4">The sequence shown here is derived from an EMBL/GenBank/DDBJ whole genome shotgun (WGS) entry which is preliminary data.</text>
</comment>
<evidence type="ECO:0000313" key="4">
    <source>
        <dbReference type="EMBL" id="MBD3925847.1"/>
    </source>
</evidence>
<dbReference type="PROSITE" id="PS51186">
    <property type="entry name" value="GNAT"/>
    <property type="match status" value="1"/>
</dbReference>
<dbReference type="InterPro" id="IPR016181">
    <property type="entry name" value="Acyl_CoA_acyltransferase"/>
</dbReference>
<dbReference type="SUPFAM" id="SSF55729">
    <property type="entry name" value="Acyl-CoA N-acyltransferases (Nat)"/>
    <property type="match status" value="1"/>
</dbReference>
<dbReference type="Proteomes" id="UP000618818">
    <property type="component" value="Unassembled WGS sequence"/>
</dbReference>
<keyword evidence="2" id="KW-0012">Acyltransferase</keyword>
<sequence>MRPATRADDRDIDAVIRAAFGAADPGEGDKVADLWAEVRDAGLVLAELVSVVGEEVVGHVGVSHCWLDARRELVEVAMLSPLSTLPDHQGAGIGTALVGAAIEAARASGRPALFLEGSPAFYGSRGFERAGSYGLEPASRRTPEAAFQVVRFDAYADWMTGRLVYPDVWWRHDAAGLRDPDLAFLEDLFARELPPS</sequence>
<evidence type="ECO:0000259" key="3">
    <source>
        <dbReference type="PROSITE" id="PS51186"/>
    </source>
</evidence>
<name>A0ABR8NCI3_9ACTN</name>
<protein>
    <submittedName>
        <fullName evidence="4">N-acetyltransferase</fullName>
    </submittedName>
</protein>
<dbReference type="PANTHER" id="PTHR43877">
    <property type="entry name" value="AMINOALKYLPHOSPHONATE N-ACETYLTRANSFERASE-RELATED-RELATED"/>
    <property type="match status" value="1"/>
</dbReference>
<evidence type="ECO:0000256" key="1">
    <source>
        <dbReference type="ARBA" id="ARBA00022679"/>
    </source>
</evidence>
<dbReference type="InterPro" id="IPR000182">
    <property type="entry name" value="GNAT_dom"/>
</dbReference>
<proteinExistence type="predicted"/>
<dbReference type="Gene3D" id="3.40.630.30">
    <property type="match status" value="1"/>
</dbReference>